<sequence length="220" mass="23826">MSPHRPRPPGTCAEMPTAAHFLNHPDPLTREVARGYAGGAFLMDNGDGVQWYGVATRALVPLTEEDGLHVARRLRRELPRFEVRVDTAFGEVIEGCRGRLPGAPARDGEWISPELTDLYGHLHETGLAHSFEVWRDGTLAGGVLGLALGGAFIAESKFHRVTNASKVAVIRLAEHVRSRGFILLDAQIQNPHLATLGAYEIDAEAYAPLLAAALELEAAL</sequence>
<comment type="function">
    <text evidence="4">Functions in the N-end rule pathway of protein degradation where it conjugates Leu, Phe and, less efficiently, Met from aminoacyl-tRNAs to the N-termini of proteins containing an N-terminal arginine or lysine.</text>
</comment>
<dbReference type="GO" id="GO:0030163">
    <property type="term" value="P:protein catabolic process"/>
    <property type="evidence" value="ECO:0007669"/>
    <property type="project" value="UniProtKB-UniRule"/>
</dbReference>
<comment type="catalytic activity">
    <reaction evidence="4">
        <text>L-phenylalanyl-tRNA(Phe) + an N-terminal L-alpha-aminoacyl-[protein] = an N-terminal L-phenylalanyl-L-alpha-aminoacyl-[protein] + tRNA(Phe)</text>
        <dbReference type="Rhea" id="RHEA:43632"/>
        <dbReference type="Rhea" id="RHEA-COMP:9668"/>
        <dbReference type="Rhea" id="RHEA-COMP:9699"/>
        <dbReference type="Rhea" id="RHEA-COMP:10636"/>
        <dbReference type="Rhea" id="RHEA-COMP:10637"/>
        <dbReference type="ChEBI" id="CHEBI:78442"/>
        <dbReference type="ChEBI" id="CHEBI:78531"/>
        <dbReference type="ChEBI" id="CHEBI:78597"/>
        <dbReference type="ChEBI" id="CHEBI:83561"/>
        <dbReference type="EC" id="2.3.2.6"/>
    </reaction>
</comment>
<dbReference type="Gene3D" id="3.40.630.70">
    <property type="entry name" value="Leucyl/phenylalanyl-tRNA-protein transferase, C-terminal domain"/>
    <property type="match status" value="1"/>
</dbReference>
<evidence type="ECO:0000313" key="5">
    <source>
        <dbReference type="EMBL" id="MBB5361887.1"/>
    </source>
</evidence>
<dbReference type="GO" id="GO:0008914">
    <property type="term" value="F:leucyl-tRNA--protein transferase activity"/>
    <property type="evidence" value="ECO:0007669"/>
    <property type="project" value="UniProtKB-UniRule"/>
</dbReference>
<keyword evidence="2 4" id="KW-0808">Transferase</keyword>
<dbReference type="EMBL" id="JACHFL010000002">
    <property type="protein sequence ID" value="MBB5361887.1"/>
    <property type="molecule type" value="Genomic_DNA"/>
</dbReference>
<dbReference type="InterPro" id="IPR016181">
    <property type="entry name" value="Acyl_CoA_acyltransferase"/>
</dbReference>
<protein>
    <recommendedName>
        <fullName evidence="4">Leucyl/phenylalanyl-tRNA--protein transferase</fullName>
        <ecNumber evidence="4">2.3.2.6</ecNumber>
    </recommendedName>
    <alternativeName>
        <fullName evidence="4">L/F-transferase</fullName>
    </alternativeName>
    <alternativeName>
        <fullName evidence="4">Leucyltransferase</fullName>
    </alternativeName>
    <alternativeName>
        <fullName evidence="4">Phenyalanyltransferase</fullName>
    </alternativeName>
</protein>
<evidence type="ECO:0000256" key="4">
    <source>
        <dbReference type="HAMAP-Rule" id="MF_00688"/>
    </source>
</evidence>
<comment type="catalytic activity">
    <reaction evidence="4">
        <text>N-terminal L-lysyl-[protein] + L-leucyl-tRNA(Leu) = N-terminal L-leucyl-L-lysyl-[protein] + tRNA(Leu) + H(+)</text>
        <dbReference type="Rhea" id="RHEA:12340"/>
        <dbReference type="Rhea" id="RHEA-COMP:9613"/>
        <dbReference type="Rhea" id="RHEA-COMP:9622"/>
        <dbReference type="Rhea" id="RHEA-COMP:12670"/>
        <dbReference type="Rhea" id="RHEA-COMP:12671"/>
        <dbReference type="ChEBI" id="CHEBI:15378"/>
        <dbReference type="ChEBI" id="CHEBI:65249"/>
        <dbReference type="ChEBI" id="CHEBI:78442"/>
        <dbReference type="ChEBI" id="CHEBI:78494"/>
        <dbReference type="ChEBI" id="CHEBI:133043"/>
        <dbReference type="EC" id="2.3.2.6"/>
    </reaction>
</comment>
<comment type="catalytic activity">
    <reaction evidence="4">
        <text>N-terminal L-arginyl-[protein] + L-leucyl-tRNA(Leu) = N-terminal L-leucyl-L-arginyl-[protein] + tRNA(Leu) + H(+)</text>
        <dbReference type="Rhea" id="RHEA:50416"/>
        <dbReference type="Rhea" id="RHEA-COMP:9613"/>
        <dbReference type="Rhea" id="RHEA-COMP:9622"/>
        <dbReference type="Rhea" id="RHEA-COMP:12672"/>
        <dbReference type="Rhea" id="RHEA-COMP:12673"/>
        <dbReference type="ChEBI" id="CHEBI:15378"/>
        <dbReference type="ChEBI" id="CHEBI:64719"/>
        <dbReference type="ChEBI" id="CHEBI:78442"/>
        <dbReference type="ChEBI" id="CHEBI:78494"/>
        <dbReference type="ChEBI" id="CHEBI:133044"/>
        <dbReference type="EC" id="2.3.2.6"/>
    </reaction>
</comment>
<dbReference type="AlphaFoldDB" id="A0A7W8JRI1"/>
<comment type="similarity">
    <text evidence="4">Belongs to the L/F-transferase family.</text>
</comment>
<reference evidence="5 6" key="1">
    <citation type="submission" date="2020-08" db="EMBL/GenBank/DDBJ databases">
        <title>Genomic Encyclopedia of Type Strains, Phase IV (KMG-IV): sequencing the most valuable type-strain genomes for metagenomic binning, comparative biology and taxonomic classification.</title>
        <authorList>
            <person name="Goeker M."/>
        </authorList>
    </citation>
    <scope>NUCLEOTIDE SEQUENCE [LARGE SCALE GENOMIC DNA]</scope>
    <source>
        <strain evidence="5 6">DSM 27939</strain>
    </source>
</reference>
<evidence type="ECO:0000256" key="3">
    <source>
        <dbReference type="ARBA" id="ARBA00023315"/>
    </source>
</evidence>
<keyword evidence="3 4" id="KW-0012">Acyltransferase</keyword>
<comment type="subcellular location">
    <subcellularLocation>
        <location evidence="4">Cytoplasm</location>
    </subcellularLocation>
</comment>
<dbReference type="PANTHER" id="PTHR30098:SF2">
    <property type="entry name" value="LEUCYL_PHENYLALANYL-TRNA--PROTEIN TRANSFERASE"/>
    <property type="match status" value="1"/>
</dbReference>
<dbReference type="InterPro" id="IPR042203">
    <property type="entry name" value="Leu/Phe-tRNA_Trfase_C"/>
</dbReference>
<dbReference type="EC" id="2.3.2.6" evidence="4"/>
<dbReference type="Proteomes" id="UP000552709">
    <property type="component" value="Unassembled WGS sequence"/>
</dbReference>
<evidence type="ECO:0000256" key="2">
    <source>
        <dbReference type="ARBA" id="ARBA00022679"/>
    </source>
</evidence>
<name>A0A7W8JRI1_9DEIO</name>
<dbReference type="InterPro" id="IPR004616">
    <property type="entry name" value="Leu/Phe-tRNA_Trfase"/>
</dbReference>
<dbReference type="Pfam" id="PF03588">
    <property type="entry name" value="Leu_Phe_trans"/>
    <property type="match status" value="1"/>
</dbReference>
<accession>A0A7W8JRI1</accession>
<dbReference type="PANTHER" id="PTHR30098">
    <property type="entry name" value="LEUCYL/PHENYLALANYL-TRNA--PROTEIN TRANSFERASE"/>
    <property type="match status" value="1"/>
</dbReference>
<organism evidence="5 6">
    <name type="scientific">Deinococcus humi</name>
    <dbReference type="NCBI Taxonomy" id="662880"/>
    <lineage>
        <taxon>Bacteria</taxon>
        <taxon>Thermotogati</taxon>
        <taxon>Deinococcota</taxon>
        <taxon>Deinococci</taxon>
        <taxon>Deinococcales</taxon>
        <taxon>Deinococcaceae</taxon>
        <taxon>Deinococcus</taxon>
    </lineage>
</organism>
<keyword evidence="6" id="KW-1185">Reference proteome</keyword>
<evidence type="ECO:0000256" key="1">
    <source>
        <dbReference type="ARBA" id="ARBA00022490"/>
    </source>
</evidence>
<dbReference type="NCBIfam" id="TIGR00667">
    <property type="entry name" value="aat"/>
    <property type="match status" value="1"/>
</dbReference>
<comment type="caution">
    <text evidence="5">The sequence shown here is derived from an EMBL/GenBank/DDBJ whole genome shotgun (WGS) entry which is preliminary data.</text>
</comment>
<dbReference type="SUPFAM" id="SSF55729">
    <property type="entry name" value="Acyl-CoA N-acyltransferases (Nat)"/>
    <property type="match status" value="1"/>
</dbReference>
<dbReference type="GO" id="GO:0005737">
    <property type="term" value="C:cytoplasm"/>
    <property type="evidence" value="ECO:0007669"/>
    <property type="project" value="UniProtKB-SubCell"/>
</dbReference>
<keyword evidence="1 4" id="KW-0963">Cytoplasm</keyword>
<evidence type="ECO:0000313" key="6">
    <source>
        <dbReference type="Proteomes" id="UP000552709"/>
    </source>
</evidence>
<dbReference type="HAMAP" id="MF_00688">
    <property type="entry name" value="Leu_Phe_trans"/>
    <property type="match status" value="1"/>
</dbReference>
<gene>
    <name evidence="4" type="primary">aat</name>
    <name evidence="5" type="ORF">HNQ08_000972</name>
</gene>
<proteinExistence type="inferred from homology"/>